<dbReference type="InterPro" id="IPR020845">
    <property type="entry name" value="AMP-binding_CS"/>
</dbReference>
<proteinExistence type="inferred from homology"/>
<dbReference type="PANTHER" id="PTHR45527:SF1">
    <property type="entry name" value="FATTY ACID SYNTHASE"/>
    <property type="match status" value="1"/>
</dbReference>
<evidence type="ECO:0000256" key="5">
    <source>
        <dbReference type="SAM" id="MobiDB-lite"/>
    </source>
</evidence>
<dbReference type="Gene3D" id="3.40.50.980">
    <property type="match status" value="2"/>
</dbReference>
<dbReference type="Pfam" id="PF13193">
    <property type="entry name" value="AMP-binding_C"/>
    <property type="match status" value="2"/>
</dbReference>
<dbReference type="PROSITE" id="PS00012">
    <property type="entry name" value="PHOSPHOPANTETHEINE"/>
    <property type="match status" value="2"/>
</dbReference>
<feature type="domain" description="Carrier" evidence="6">
    <location>
        <begin position="1411"/>
        <end position="1488"/>
    </location>
</feature>
<dbReference type="GO" id="GO:0043041">
    <property type="term" value="P:amino acid activation for nonribosomal peptide biosynthetic process"/>
    <property type="evidence" value="ECO:0007669"/>
    <property type="project" value="TreeGrafter"/>
</dbReference>
<dbReference type="InterPro" id="IPR001242">
    <property type="entry name" value="Condensation_dom"/>
</dbReference>
<dbReference type="InterPro" id="IPR025110">
    <property type="entry name" value="AMP-bd_C"/>
</dbReference>
<dbReference type="Gene3D" id="3.40.50.12780">
    <property type="entry name" value="N-terminal domain of ligase-like"/>
    <property type="match status" value="1"/>
</dbReference>
<comment type="cofactor">
    <cofactor evidence="1">
        <name>pantetheine 4'-phosphate</name>
        <dbReference type="ChEBI" id="CHEBI:47942"/>
    </cofactor>
</comment>
<dbReference type="InterPro" id="IPR023213">
    <property type="entry name" value="CAT-like_dom_sf"/>
</dbReference>
<dbReference type="Pfam" id="PF00550">
    <property type="entry name" value="PP-binding"/>
    <property type="match status" value="2"/>
</dbReference>
<dbReference type="Gene3D" id="3.30.559.30">
    <property type="entry name" value="Nonribosomal peptide synthetase, condensation domain"/>
    <property type="match status" value="1"/>
</dbReference>
<dbReference type="FunFam" id="3.30.300.30:FF:000010">
    <property type="entry name" value="Enterobactin synthetase component F"/>
    <property type="match status" value="2"/>
</dbReference>
<evidence type="ECO:0000256" key="3">
    <source>
        <dbReference type="ARBA" id="ARBA00022450"/>
    </source>
</evidence>
<dbReference type="InterPro" id="IPR009081">
    <property type="entry name" value="PP-bd_ACP"/>
</dbReference>
<dbReference type="GO" id="GO:0044550">
    <property type="term" value="P:secondary metabolite biosynthetic process"/>
    <property type="evidence" value="ECO:0007669"/>
    <property type="project" value="UniProtKB-ARBA"/>
</dbReference>
<dbReference type="FunFam" id="3.30.559.10:FF:000012">
    <property type="entry name" value="Non-ribosomal peptide synthetase"/>
    <property type="match status" value="1"/>
</dbReference>
<dbReference type="Gene3D" id="1.10.1200.10">
    <property type="entry name" value="ACP-like"/>
    <property type="match status" value="2"/>
</dbReference>
<dbReference type="SMART" id="SM01294">
    <property type="entry name" value="PKS_PP_betabranch"/>
    <property type="match status" value="1"/>
</dbReference>
<dbReference type="Proteomes" id="UP000272888">
    <property type="component" value="Unassembled WGS sequence"/>
</dbReference>
<dbReference type="InterPro" id="IPR020806">
    <property type="entry name" value="PKS_PP-bd"/>
</dbReference>
<dbReference type="CDD" id="cd17652">
    <property type="entry name" value="A_NRPS_CmdD_like"/>
    <property type="match status" value="1"/>
</dbReference>
<dbReference type="GO" id="GO:0005829">
    <property type="term" value="C:cytosol"/>
    <property type="evidence" value="ECO:0007669"/>
    <property type="project" value="TreeGrafter"/>
</dbReference>
<gene>
    <name evidence="7" type="ORF">D7V93_19115</name>
</gene>
<keyword evidence="3" id="KW-0596">Phosphopantetheine</keyword>
<evidence type="ECO:0000256" key="1">
    <source>
        <dbReference type="ARBA" id="ARBA00001957"/>
    </source>
</evidence>
<organism evidence="7 8">
    <name type="scientific">Corallococcus llansteffanensis</name>
    <dbReference type="NCBI Taxonomy" id="2316731"/>
    <lineage>
        <taxon>Bacteria</taxon>
        <taxon>Pseudomonadati</taxon>
        <taxon>Myxococcota</taxon>
        <taxon>Myxococcia</taxon>
        <taxon>Myxococcales</taxon>
        <taxon>Cystobacterineae</taxon>
        <taxon>Myxococcaceae</taxon>
        <taxon>Corallococcus</taxon>
    </lineage>
</organism>
<dbReference type="FunFam" id="1.10.1200.10:FF:000005">
    <property type="entry name" value="Nonribosomal peptide synthetase 1"/>
    <property type="match status" value="1"/>
</dbReference>
<dbReference type="GO" id="GO:0031177">
    <property type="term" value="F:phosphopantetheine binding"/>
    <property type="evidence" value="ECO:0007669"/>
    <property type="project" value="InterPro"/>
</dbReference>
<evidence type="ECO:0000313" key="8">
    <source>
        <dbReference type="Proteomes" id="UP000272888"/>
    </source>
</evidence>
<name>A0A3A8PKS8_9BACT</name>
<dbReference type="Gene3D" id="3.30.300.30">
    <property type="match status" value="2"/>
</dbReference>
<dbReference type="SMART" id="SM00823">
    <property type="entry name" value="PKS_PP"/>
    <property type="match status" value="2"/>
</dbReference>
<dbReference type="SUPFAM" id="SSF52777">
    <property type="entry name" value="CoA-dependent acyltransferases"/>
    <property type="match status" value="2"/>
</dbReference>
<dbReference type="EMBL" id="RAWB01000191">
    <property type="protein sequence ID" value="RKH57017.1"/>
    <property type="molecule type" value="Genomic_DNA"/>
</dbReference>
<dbReference type="FunFam" id="3.40.50.12780:FF:000012">
    <property type="entry name" value="Non-ribosomal peptide synthetase"/>
    <property type="match status" value="1"/>
</dbReference>
<dbReference type="RefSeq" id="WP_120644781.1">
    <property type="nucleotide sequence ID" value="NZ_RAWB01000191.1"/>
</dbReference>
<dbReference type="SUPFAM" id="SSF47336">
    <property type="entry name" value="ACP-like"/>
    <property type="match status" value="2"/>
</dbReference>
<dbReference type="InterPro" id="IPR010071">
    <property type="entry name" value="AA_adenyl_dom"/>
</dbReference>
<dbReference type="Pfam" id="PF00668">
    <property type="entry name" value="Condensation"/>
    <property type="match status" value="1"/>
</dbReference>
<accession>A0A3A8PKS8</accession>
<comment type="caution">
    <text evidence="7">The sequence shown here is derived from an EMBL/GenBank/DDBJ whole genome shotgun (WGS) entry which is preliminary data.</text>
</comment>
<dbReference type="NCBIfam" id="TIGR01733">
    <property type="entry name" value="AA-adenyl-dom"/>
    <property type="match status" value="2"/>
</dbReference>
<evidence type="ECO:0000259" key="6">
    <source>
        <dbReference type="PROSITE" id="PS50075"/>
    </source>
</evidence>
<dbReference type="CDD" id="cd19531">
    <property type="entry name" value="LCL_NRPS-like"/>
    <property type="match status" value="1"/>
</dbReference>
<evidence type="ECO:0000256" key="4">
    <source>
        <dbReference type="ARBA" id="ARBA00022553"/>
    </source>
</evidence>
<dbReference type="InterPro" id="IPR045851">
    <property type="entry name" value="AMP-bd_C_sf"/>
</dbReference>
<evidence type="ECO:0000256" key="2">
    <source>
        <dbReference type="ARBA" id="ARBA00006432"/>
    </source>
</evidence>
<reference evidence="8" key="1">
    <citation type="submission" date="2018-09" db="EMBL/GenBank/DDBJ databases">
        <authorList>
            <person name="Livingstone P.G."/>
            <person name="Whitworth D.E."/>
        </authorList>
    </citation>
    <scope>NUCLEOTIDE SEQUENCE [LARGE SCALE GENOMIC DNA]</scope>
    <source>
        <strain evidence="8">CA051B</strain>
    </source>
</reference>
<feature type="non-terminal residue" evidence="7">
    <location>
        <position position="1"/>
    </location>
</feature>
<dbReference type="GO" id="GO:0072330">
    <property type="term" value="P:monocarboxylic acid biosynthetic process"/>
    <property type="evidence" value="ECO:0007669"/>
    <property type="project" value="UniProtKB-ARBA"/>
</dbReference>
<dbReference type="GO" id="GO:0003824">
    <property type="term" value="F:catalytic activity"/>
    <property type="evidence" value="ECO:0007669"/>
    <property type="project" value="InterPro"/>
</dbReference>
<dbReference type="InterPro" id="IPR000873">
    <property type="entry name" value="AMP-dep_synth/lig_dom"/>
</dbReference>
<comment type="similarity">
    <text evidence="2">Belongs to the ATP-dependent AMP-binding enzyme family.</text>
</comment>
<keyword evidence="8" id="KW-1185">Reference proteome</keyword>
<dbReference type="InterPro" id="IPR042099">
    <property type="entry name" value="ANL_N_sf"/>
</dbReference>
<dbReference type="PANTHER" id="PTHR45527">
    <property type="entry name" value="NONRIBOSOMAL PEPTIDE SYNTHETASE"/>
    <property type="match status" value="1"/>
</dbReference>
<dbReference type="SUPFAM" id="SSF56801">
    <property type="entry name" value="Acetyl-CoA synthetase-like"/>
    <property type="match status" value="2"/>
</dbReference>
<keyword evidence="4" id="KW-0597">Phosphoprotein</keyword>
<dbReference type="FunFam" id="2.30.38.10:FF:000001">
    <property type="entry name" value="Non-ribosomal peptide synthetase PvdI"/>
    <property type="match status" value="2"/>
</dbReference>
<protein>
    <submittedName>
        <fullName evidence="7">Amino acid adenylation domain-containing protein</fullName>
    </submittedName>
</protein>
<feature type="region of interest" description="Disordered" evidence="5">
    <location>
        <begin position="1395"/>
        <end position="1414"/>
    </location>
</feature>
<dbReference type="Pfam" id="PF00501">
    <property type="entry name" value="AMP-binding"/>
    <property type="match status" value="2"/>
</dbReference>
<feature type="domain" description="Carrier" evidence="6">
    <location>
        <begin position="359"/>
        <end position="434"/>
    </location>
</feature>
<dbReference type="FunFam" id="3.40.50.980:FF:000001">
    <property type="entry name" value="Non-ribosomal peptide synthetase"/>
    <property type="match status" value="1"/>
</dbReference>
<dbReference type="FunFam" id="1.10.1200.10:FF:000016">
    <property type="entry name" value="Non-ribosomal peptide synthase"/>
    <property type="match status" value="1"/>
</dbReference>
<dbReference type="Gene3D" id="2.30.38.10">
    <property type="entry name" value="Luciferase, Domain 3"/>
    <property type="match status" value="1"/>
</dbReference>
<dbReference type="InterPro" id="IPR036736">
    <property type="entry name" value="ACP-like_sf"/>
</dbReference>
<evidence type="ECO:0000313" key="7">
    <source>
        <dbReference type="EMBL" id="RKH57017.1"/>
    </source>
</evidence>
<dbReference type="Gene3D" id="3.30.559.10">
    <property type="entry name" value="Chloramphenicol acetyltransferase-like domain"/>
    <property type="match status" value="1"/>
</dbReference>
<sequence>RADHLAYAIFTSGSTGRPKGTLLTHRGLCNTARAAIAAMDLGPGRRVLQFASIGFDASVWETFTALLSGASLVLAPRERLMPGAPLQGLLVEAGITTVTLTPSALAPLSPQDLPLLETVVAAGEACTAELATRWKPGRRFINAYGPTEVAICATLSAEVDIERPTIGTPLAHVQVYVLGPALELLPPGAAGELYVGGRGLARGYLGRPELTAERFVPHPFAATPGERLYRTGDRTRWRADGSLEFLGRADDQVKLRGFRIELGEVEAVLTRHAEVREAVVMAREDGPTGRRLVAYVVPTAEAPASSALRTFLLEQLPDYMVPAAFVVLEALPLTSSGKVDRRALPAPREDVAAAPDAAAPRSAVEELLVSTWSRLLGVAHVGLHDDFFELGGHSLLATQLASRVRDLFHVELGLKDLFDAPTVAGLGARIEALLRQEEGLQAPPLLPQPRTGPTPLSFAQQRLWFLDRLEPGSPLYNIPLAVRLEGALDEAALGRAFTELVRRHESLRTSFREGSHGPEQVILPPLELPLARLDLGNLPESRRDAEATRCAQEEAHRPFDLTHGPLVRGILLQLGPTTHVLLLTLHHIVSDGWSMTVLVREIAALYDAFHQGLPSPLPELPVQYADYAAWQRAWLQGEALDLQRDWWRHHLEGAPPLLELPTDRPRPAVRSFQGAVATATLPRELSLAVEALARQEGATSFMVLLAAFQTLLHRYSGQEDLVVGTDIANRNHTGTEGLIGFFINQLALRTRLSGGLSFRELLGRVRESTLGAHAHQDLPFEELVRALNPERSLGHSPLFQVKLTYQQLPSTQFALPGLTLGYSGSETHTARFDLTLSISQGPEGLALLAEYSTDLFDAGTIHRLLGHLHTLLGAAVAAPHQRLADLPLLADDERHRLLTAWNDTAAPLPDAQGAHLLFEARARLTPDALAVVSGDTSLTYDALEGRANQLAWHLRGLGVRPETPVAVCLERDADLVVAALAVLKAGGAYVPLDPAYPPERLAFLLRDSAAPVLITVEALADELPDLGQQPVCVDADRERIAAKPRHAPPSVTTPDSLAYVIYTSGSTGQPKGTLLHHQGLCNTALAVARAHRVRPDSRVLQFASIGFDASVCEIFSTLLAGACLVLAPREALLPGAALQRLLAAQRITTLTLTPSVLAQLEPAGLTSLETVISVGEALPAAVAARWAGHPTLLNAYGPTEATICATISGPVDVARPTLGLPLPNTRVHVLDASLGPVPLGVPGELYIAGVGLARGYLRQPGLTAERFIPDPFGGPGERLYGSGDRVRRLPDGQLEFLGRVDHQLKLRGFRIEPGEIEATLRQLPAVREAHVLAREEAPGDKQLVAYVVPSDAGAPPSTADLRSALAERLPAHLVPGAFVVLDALPLTSSGKVDRAALPRPGGAEREKAAVPPRNDTERQLAALWAELLRVDVATIGIHDDFFELGGHSLLATQAISRIQATFGVELPVRDIFSHPTVAHVASLLLKASAENIAADDLALLLAELEDMSTEEAEALLAQTAKASQE</sequence>
<dbReference type="PROSITE" id="PS50075">
    <property type="entry name" value="CARRIER"/>
    <property type="match status" value="2"/>
</dbReference>
<dbReference type="PROSITE" id="PS00455">
    <property type="entry name" value="AMP_BINDING"/>
    <property type="match status" value="1"/>
</dbReference>
<dbReference type="InterPro" id="IPR006162">
    <property type="entry name" value="Ppantetheine_attach_site"/>
</dbReference>